<comment type="caution">
    <text evidence="2">The sequence shown here is derived from an EMBL/GenBank/DDBJ whole genome shotgun (WGS) entry which is preliminary data.</text>
</comment>
<organism evidence="2 3">
    <name type="scientific">Fusobacterium nucleatum subsp. polymorphum</name>
    <name type="common">Fusobacterium polymorphum</name>
    <dbReference type="NCBI Taxonomy" id="76857"/>
    <lineage>
        <taxon>Bacteria</taxon>
        <taxon>Fusobacteriati</taxon>
        <taxon>Fusobacteriota</taxon>
        <taxon>Fusobacteriia</taxon>
        <taxon>Fusobacteriales</taxon>
        <taxon>Fusobacteriaceae</taxon>
        <taxon>Fusobacterium</taxon>
    </lineage>
</organism>
<dbReference type="GO" id="GO:0009100">
    <property type="term" value="P:glycoprotein metabolic process"/>
    <property type="evidence" value="ECO:0007669"/>
    <property type="project" value="UniProtKB-ARBA"/>
</dbReference>
<dbReference type="InterPro" id="IPR007074">
    <property type="entry name" value="LicD/FKTN/FKRP_NTP_transf"/>
</dbReference>
<dbReference type="EMBL" id="NHRT01000001">
    <property type="protein sequence ID" value="OWP25798.1"/>
    <property type="molecule type" value="Genomic_DNA"/>
</dbReference>
<evidence type="ECO:0000313" key="3">
    <source>
        <dbReference type="Proteomes" id="UP000197470"/>
    </source>
</evidence>
<protein>
    <recommendedName>
        <fullName evidence="1">LicD/FKTN/FKRP nucleotidyltransferase domain-containing protein</fullName>
    </recommendedName>
</protein>
<evidence type="ECO:0000313" key="2">
    <source>
        <dbReference type="EMBL" id="OWP25798.1"/>
    </source>
</evidence>
<dbReference type="Proteomes" id="UP000197470">
    <property type="component" value="Unassembled WGS sequence"/>
</dbReference>
<proteinExistence type="predicted"/>
<dbReference type="Pfam" id="PF04991">
    <property type="entry name" value="LicD"/>
    <property type="match status" value="1"/>
</dbReference>
<dbReference type="AlphaFoldDB" id="A0A246EGQ6"/>
<evidence type="ECO:0000259" key="1">
    <source>
        <dbReference type="Pfam" id="PF04991"/>
    </source>
</evidence>
<reference evidence="2 3" key="1">
    <citation type="submission" date="2017-05" db="EMBL/GenBank/DDBJ databases">
        <title>Genome sequencing of Fusobacterium nucleatum subsp. polymorphum KCOM 1001 (=ChDC F119).</title>
        <authorList>
            <person name="Kook J.-K."/>
            <person name="Park S.-N."/>
            <person name="Lim Y.K."/>
            <person name="Roh H."/>
        </authorList>
    </citation>
    <scope>NUCLEOTIDE SEQUENCE [LARGE SCALE GENOMIC DNA]</scope>
    <source>
        <strain evidence="2 3">KCOM 1001</strain>
    </source>
</reference>
<accession>A0A246EGQ6</accession>
<dbReference type="PANTHER" id="PTHR43404">
    <property type="entry name" value="LIPOPOLYSACCHARIDE CHOLINEPHOSPHOTRANSFERASE LICD"/>
    <property type="match status" value="1"/>
</dbReference>
<name>A0A246EGQ6_FUSNP</name>
<dbReference type="InterPro" id="IPR052942">
    <property type="entry name" value="LPS_cholinephosphotransferase"/>
</dbReference>
<feature type="domain" description="LicD/FKTN/FKRP nucleotidyltransferase" evidence="1">
    <location>
        <begin position="47"/>
        <end position="281"/>
    </location>
</feature>
<gene>
    <name evidence="2" type="ORF">CA839_07745</name>
</gene>
<dbReference type="RefSeq" id="WP_088389003.1">
    <property type="nucleotide sequence ID" value="NZ_CP056004.1"/>
</dbReference>
<sequence>MGIFRAKSLFNSIDNTLIKELVEIDDELKEKIRKIQLEMLRVLNELCIKNKINLMLGGGSFLGAIRHKGFIPWDDDIDLMMLRDDFEKLLKVLVELPEEYEFQYIIPKKTSYCTFAKLMYKNSCLIEVGNENIPKLQGIYLDIFIIENIPDNKIISFLYGLKCNYMQLVSSSITMTRFPSNYNRKIFMRSFSGKINYFIRRIVGFLYKYYNIEKYFVKVDKVFKKYKDKKTNYITIPSGRRHYFGERLPKEIFMELVEYPFENLKVLGPKDYNAYLENLYGKNYMQLPPIEKREKHHCIEILIDTKQ</sequence>
<dbReference type="PANTHER" id="PTHR43404:SF2">
    <property type="entry name" value="LIPOPOLYSACCHARIDE CHOLINEPHOSPHOTRANSFERASE LICD"/>
    <property type="match status" value="1"/>
</dbReference>